<dbReference type="OrthoDB" id="4456803at2759"/>
<dbReference type="EMBL" id="MU007102">
    <property type="protein sequence ID" value="KAF2421084.1"/>
    <property type="molecule type" value="Genomic_DNA"/>
</dbReference>
<proteinExistence type="predicted"/>
<dbReference type="Proteomes" id="UP000800235">
    <property type="component" value="Unassembled WGS sequence"/>
</dbReference>
<keyword evidence="2" id="KW-1185">Reference proteome</keyword>
<organism evidence="1 2">
    <name type="scientific">Tothia fuscella</name>
    <dbReference type="NCBI Taxonomy" id="1048955"/>
    <lineage>
        <taxon>Eukaryota</taxon>
        <taxon>Fungi</taxon>
        <taxon>Dikarya</taxon>
        <taxon>Ascomycota</taxon>
        <taxon>Pezizomycotina</taxon>
        <taxon>Dothideomycetes</taxon>
        <taxon>Pleosporomycetidae</taxon>
        <taxon>Venturiales</taxon>
        <taxon>Cylindrosympodiaceae</taxon>
        <taxon>Tothia</taxon>
    </lineage>
</organism>
<protein>
    <submittedName>
        <fullName evidence="1">Uncharacterized protein</fullName>
    </submittedName>
</protein>
<sequence length="158" mass="18123">MGRYLLFCIAEEAKPLKVDETLDADWIGATEQDCQKWTLENQSKVNFIEQDIIAIANTRSAEDERLSIQYYGRQIDDLVPLEFPGFGLLPQEYNVWYDFRVDSRGASEILARLGYVALDVSFPRYFGREEELTDERGIFDVAKAVRSMLKEGPDTPPC</sequence>
<gene>
    <name evidence="1" type="ORF">EJ08DRAFT_727705</name>
</gene>
<accession>A0A9P4NGR1</accession>
<evidence type="ECO:0000313" key="1">
    <source>
        <dbReference type="EMBL" id="KAF2421084.1"/>
    </source>
</evidence>
<evidence type="ECO:0000313" key="2">
    <source>
        <dbReference type="Proteomes" id="UP000800235"/>
    </source>
</evidence>
<reference evidence="1" key="1">
    <citation type="journal article" date="2020" name="Stud. Mycol.">
        <title>101 Dothideomycetes genomes: a test case for predicting lifestyles and emergence of pathogens.</title>
        <authorList>
            <person name="Haridas S."/>
            <person name="Albert R."/>
            <person name="Binder M."/>
            <person name="Bloem J."/>
            <person name="Labutti K."/>
            <person name="Salamov A."/>
            <person name="Andreopoulos B."/>
            <person name="Baker S."/>
            <person name="Barry K."/>
            <person name="Bills G."/>
            <person name="Bluhm B."/>
            <person name="Cannon C."/>
            <person name="Castanera R."/>
            <person name="Culley D."/>
            <person name="Daum C."/>
            <person name="Ezra D."/>
            <person name="Gonzalez J."/>
            <person name="Henrissat B."/>
            <person name="Kuo A."/>
            <person name="Liang C."/>
            <person name="Lipzen A."/>
            <person name="Lutzoni F."/>
            <person name="Magnuson J."/>
            <person name="Mondo S."/>
            <person name="Nolan M."/>
            <person name="Ohm R."/>
            <person name="Pangilinan J."/>
            <person name="Park H.-J."/>
            <person name="Ramirez L."/>
            <person name="Alfaro M."/>
            <person name="Sun H."/>
            <person name="Tritt A."/>
            <person name="Yoshinaga Y."/>
            <person name="Zwiers L.-H."/>
            <person name="Turgeon B."/>
            <person name="Goodwin S."/>
            <person name="Spatafora J."/>
            <person name="Crous P."/>
            <person name="Grigoriev I."/>
        </authorList>
    </citation>
    <scope>NUCLEOTIDE SEQUENCE</scope>
    <source>
        <strain evidence="1">CBS 130266</strain>
    </source>
</reference>
<name>A0A9P4NGR1_9PEZI</name>
<comment type="caution">
    <text evidence="1">The sequence shown here is derived from an EMBL/GenBank/DDBJ whole genome shotgun (WGS) entry which is preliminary data.</text>
</comment>
<dbReference type="AlphaFoldDB" id="A0A9P4NGR1"/>